<comment type="catalytic activity">
    <reaction evidence="4">
        <text>(6S)-5-formyl-5,6,7,8-tetrahydrofolate + ATP = (6R)-5,10-methenyltetrahydrofolate + ADP + phosphate</text>
        <dbReference type="Rhea" id="RHEA:10488"/>
        <dbReference type="ChEBI" id="CHEBI:30616"/>
        <dbReference type="ChEBI" id="CHEBI:43474"/>
        <dbReference type="ChEBI" id="CHEBI:57455"/>
        <dbReference type="ChEBI" id="CHEBI:57457"/>
        <dbReference type="ChEBI" id="CHEBI:456216"/>
        <dbReference type="EC" id="6.3.3.2"/>
    </reaction>
</comment>
<evidence type="ECO:0000256" key="4">
    <source>
        <dbReference type="RuleBase" id="RU361279"/>
    </source>
</evidence>
<dbReference type="PANTHER" id="PTHR23407">
    <property type="entry name" value="ATPASE INHIBITOR/5-FORMYLTETRAHYDROFOLATE CYCLO-LIGASE"/>
    <property type="match status" value="1"/>
</dbReference>
<evidence type="ECO:0000313" key="6">
    <source>
        <dbReference type="Proteomes" id="UP001646157"/>
    </source>
</evidence>
<accession>A0ABS2N9Z3</accession>
<reference evidence="5 6" key="1">
    <citation type="submission" date="2021-01" db="EMBL/GenBank/DDBJ databases">
        <title>Genomic Encyclopedia of Type Strains, Phase IV (KMG-IV): sequencing the most valuable type-strain genomes for metagenomic binning, comparative biology and taxonomic classification.</title>
        <authorList>
            <person name="Goeker M."/>
        </authorList>
    </citation>
    <scope>NUCLEOTIDE SEQUENCE [LARGE SCALE GENOMIC DNA]</scope>
    <source>
        <strain evidence="5 6">DSM 24834</strain>
    </source>
</reference>
<comment type="similarity">
    <text evidence="1 4">Belongs to the 5-formyltetrahydrofolate cyclo-ligase family.</text>
</comment>
<name>A0ABS2N9Z3_9BACI</name>
<dbReference type="EC" id="6.3.3.2" evidence="4"/>
<organism evidence="5 6">
    <name type="scientific">Rossellomorea pakistanensis</name>
    <dbReference type="NCBI Taxonomy" id="992288"/>
    <lineage>
        <taxon>Bacteria</taxon>
        <taxon>Bacillati</taxon>
        <taxon>Bacillota</taxon>
        <taxon>Bacilli</taxon>
        <taxon>Bacillales</taxon>
        <taxon>Bacillaceae</taxon>
        <taxon>Rossellomorea</taxon>
    </lineage>
</organism>
<dbReference type="Gene3D" id="3.40.50.10420">
    <property type="entry name" value="NagB/RpiA/CoA transferase-like"/>
    <property type="match status" value="1"/>
</dbReference>
<dbReference type="PIRSF" id="PIRSF006806">
    <property type="entry name" value="FTHF_cligase"/>
    <property type="match status" value="1"/>
</dbReference>
<dbReference type="InterPro" id="IPR024185">
    <property type="entry name" value="FTHF_cligase-like_sf"/>
</dbReference>
<comment type="caution">
    <text evidence="5">The sequence shown here is derived from an EMBL/GenBank/DDBJ whole genome shotgun (WGS) entry which is preliminary data.</text>
</comment>
<keyword evidence="4" id="KW-0460">Magnesium</keyword>
<dbReference type="SUPFAM" id="SSF100950">
    <property type="entry name" value="NagB/RpiA/CoA transferase-like"/>
    <property type="match status" value="1"/>
</dbReference>
<evidence type="ECO:0000256" key="1">
    <source>
        <dbReference type="ARBA" id="ARBA00010638"/>
    </source>
</evidence>
<keyword evidence="3 4" id="KW-0067">ATP-binding</keyword>
<keyword evidence="5" id="KW-0436">Ligase</keyword>
<dbReference type="Proteomes" id="UP001646157">
    <property type="component" value="Unassembled WGS sequence"/>
</dbReference>
<sequence>MNKKQFREAQIKLMSSMSKQEYEQKSYEITRRLFASNQWKKSNVISLTISNFPEVHTWDIVKRGWEENKQIAVPKCISSDKTMDFRTITSFTQLEKVYFGLLEPIPSKTVSVTSDEMDLVIVPGLAFTRHGYRLGFGGGYYDRFLENYRGSTVSLAFKEQVVESIPIESFDLPVQSILSEAEDISCE</sequence>
<evidence type="ECO:0000313" key="5">
    <source>
        <dbReference type="EMBL" id="MBM7584673.1"/>
    </source>
</evidence>
<evidence type="ECO:0000256" key="3">
    <source>
        <dbReference type="ARBA" id="ARBA00022840"/>
    </source>
</evidence>
<evidence type="ECO:0000256" key="2">
    <source>
        <dbReference type="ARBA" id="ARBA00022741"/>
    </source>
</evidence>
<keyword evidence="4" id="KW-0479">Metal-binding</keyword>
<dbReference type="Pfam" id="PF01812">
    <property type="entry name" value="5-FTHF_cyc-lig"/>
    <property type="match status" value="1"/>
</dbReference>
<keyword evidence="2 4" id="KW-0547">Nucleotide-binding</keyword>
<dbReference type="InterPro" id="IPR002698">
    <property type="entry name" value="FTHF_cligase"/>
</dbReference>
<dbReference type="EMBL" id="JAFBDZ010000001">
    <property type="protein sequence ID" value="MBM7584673.1"/>
    <property type="molecule type" value="Genomic_DNA"/>
</dbReference>
<dbReference type="RefSeq" id="WP_205168901.1">
    <property type="nucleotide sequence ID" value="NZ_JAFBDZ010000001.1"/>
</dbReference>
<protein>
    <recommendedName>
        <fullName evidence="4">5-formyltetrahydrofolate cyclo-ligase</fullName>
        <ecNumber evidence="4">6.3.3.2</ecNumber>
    </recommendedName>
</protein>
<dbReference type="GO" id="GO:0030272">
    <property type="term" value="F:5-formyltetrahydrofolate cyclo-ligase activity"/>
    <property type="evidence" value="ECO:0007669"/>
    <property type="project" value="UniProtKB-EC"/>
</dbReference>
<dbReference type="InterPro" id="IPR037171">
    <property type="entry name" value="NagB/RpiA_transferase-like"/>
</dbReference>
<keyword evidence="6" id="KW-1185">Reference proteome</keyword>
<gene>
    <name evidence="5" type="ORF">JOC86_001210</name>
</gene>
<dbReference type="PANTHER" id="PTHR23407:SF1">
    <property type="entry name" value="5-FORMYLTETRAHYDROFOLATE CYCLO-LIGASE"/>
    <property type="match status" value="1"/>
</dbReference>
<dbReference type="NCBIfam" id="TIGR02727">
    <property type="entry name" value="MTHFS_bact"/>
    <property type="match status" value="1"/>
</dbReference>
<proteinExistence type="inferred from homology"/>
<comment type="cofactor">
    <cofactor evidence="4">
        <name>Mg(2+)</name>
        <dbReference type="ChEBI" id="CHEBI:18420"/>
    </cofactor>
</comment>